<proteinExistence type="predicted"/>
<name>A0A8D2FM11_THEGE</name>
<protein>
    <submittedName>
        <fullName evidence="1">Uncharacterized LOC112610747</fullName>
    </submittedName>
</protein>
<gene>
    <name evidence="1" type="primary">LOC112610747</name>
</gene>
<sequence>MKQQTQQIPSPPASGPLLKTGMKRVSREAAGALLAAGSGAGLQEGSSAVGRSAVRRRPGLCLPPTLLTIPAHTPLAKALCSRFNFPNEEDRVIDAFSPGCLGKVAKCILLELLRSPPTFGFCSSKNSPSTATSFVSLGQPAPWSLVLTVVQWPRADTKPGVTAGRWAQWASPPTPVAKALMHSLLHRQHIHVHSWKGAWPAYLCPDGWKSDDASSSLPCPCREQAL</sequence>
<dbReference type="Proteomes" id="UP000694411">
    <property type="component" value="Chromosome 17"/>
</dbReference>
<reference evidence="1" key="3">
    <citation type="submission" date="2025-09" db="UniProtKB">
        <authorList>
            <consortium name="Ensembl"/>
        </authorList>
    </citation>
    <scope>IDENTIFICATION</scope>
</reference>
<evidence type="ECO:0000313" key="1">
    <source>
        <dbReference type="Ensembl" id="ENSTGEP00000025694.1"/>
    </source>
</evidence>
<dbReference type="AlphaFoldDB" id="A0A8D2FM11"/>
<dbReference type="RefSeq" id="XP_025220003.1">
    <property type="nucleotide sequence ID" value="XM_025364218.1"/>
</dbReference>
<accession>A0A8D2FM11</accession>
<reference evidence="1" key="1">
    <citation type="submission" date="2018-05" db="EMBL/GenBank/DDBJ databases">
        <title>Whole genome of Theropithecus gelada.</title>
        <authorList>
            <person name="Chiou K.L."/>
            <person name="Snyder-Mackler N."/>
        </authorList>
    </citation>
    <scope>NUCLEOTIDE SEQUENCE [LARGE SCALE GENOMIC DNA]</scope>
</reference>
<organism evidence="1 2">
    <name type="scientific">Theropithecus gelada</name>
    <name type="common">Gelada baboon</name>
    <dbReference type="NCBI Taxonomy" id="9565"/>
    <lineage>
        <taxon>Eukaryota</taxon>
        <taxon>Metazoa</taxon>
        <taxon>Chordata</taxon>
        <taxon>Craniata</taxon>
        <taxon>Vertebrata</taxon>
        <taxon>Euteleostomi</taxon>
        <taxon>Mammalia</taxon>
        <taxon>Eutheria</taxon>
        <taxon>Euarchontoglires</taxon>
        <taxon>Primates</taxon>
        <taxon>Haplorrhini</taxon>
        <taxon>Catarrhini</taxon>
        <taxon>Cercopithecidae</taxon>
        <taxon>Cercopithecinae</taxon>
        <taxon>Theropithecus</taxon>
    </lineage>
</organism>
<evidence type="ECO:0000313" key="2">
    <source>
        <dbReference type="Proteomes" id="UP000694411"/>
    </source>
</evidence>
<dbReference type="Ensembl" id="ENSTGET00000030584.1">
    <property type="protein sequence ID" value="ENSTGEP00000025694.1"/>
    <property type="gene ID" value="ENSTGEG00000020694.1"/>
</dbReference>
<keyword evidence="2" id="KW-1185">Reference proteome</keyword>
<reference evidence="1" key="2">
    <citation type="submission" date="2025-08" db="UniProtKB">
        <authorList>
            <consortium name="Ensembl"/>
        </authorList>
    </citation>
    <scope>IDENTIFICATION</scope>
</reference>
<dbReference type="KEGG" id="tge:112610747"/>
<dbReference type="GeneID" id="112610747"/>